<sequence>FILANKGYDVWLGNFRTTTYSNNHTHLSTSDTKFWNFSFHEFGIYDVAAEVDYVCQFRKQKIIYIGFSIGTTAATIYSSIYPDIAESNVEIFIQIAPMIIISGVSYYTYYVMKLWYYIAPYIPASSDEPHAYHNDSSTSVWDGLCYPYPFQMKMCHVPNMLSVGFSFDQKDPETLPISWSDSKEPASTKTITHMSQMAVSEEFRYFDYGAEENLKRYRSAEPPPYNLTNMRVPMYVIRSDNDRIATKKVNDAGCFIY</sequence>
<gene>
    <name evidence="5" type="ORF">ILUMI_14129</name>
</gene>
<dbReference type="EMBL" id="VTPC01015229">
    <property type="protein sequence ID" value="KAF2892044.1"/>
    <property type="molecule type" value="Genomic_DNA"/>
</dbReference>
<organism evidence="5 6">
    <name type="scientific">Ignelater luminosus</name>
    <name type="common">Cucubano</name>
    <name type="synonym">Pyrophorus luminosus</name>
    <dbReference type="NCBI Taxonomy" id="2038154"/>
    <lineage>
        <taxon>Eukaryota</taxon>
        <taxon>Metazoa</taxon>
        <taxon>Ecdysozoa</taxon>
        <taxon>Arthropoda</taxon>
        <taxon>Hexapoda</taxon>
        <taxon>Insecta</taxon>
        <taxon>Pterygota</taxon>
        <taxon>Neoptera</taxon>
        <taxon>Endopterygota</taxon>
        <taxon>Coleoptera</taxon>
        <taxon>Polyphaga</taxon>
        <taxon>Elateriformia</taxon>
        <taxon>Elateroidea</taxon>
        <taxon>Elateridae</taxon>
        <taxon>Agrypninae</taxon>
        <taxon>Pyrophorini</taxon>
        <taxon>Ignelater</taxon>
    </lineage>
</organism>
<dbReference type="Pfam" id="PF00561">
    <property type="entry name" value="Abhydrolase_1"/>
    <property type="match status" value="1"/>
</dbReference>
<accession>A0A8K0CR25</accession>
<dbReference type="InterPro" id="IPR000073">
    <property type="entry name" value="AB_hydrolase_1"/>
</dbReference>
<keyword evidence="3" id="KW-0812">Transmembrane</keyword>
<dbReference type="AlphaFoldDB" id="A0A8K0CR25"/>
<feature type="domain" description="AB hydrolase-1" evidence="4">
    <location>
        <begin position="3"/>
        <end position="83"/>
    </location>
</feature>
<dbReference type="SUPFAM" id="SSF53474">
    <property type="entry name" value="alpha/beta-Hydrolases"/>
    <property type="match status" value="1"/>
</dbReference>
<protein>
    <recommendedName>
        <fullName evidence="4">AB hydrolase-1 domain-containing protein</fullName>
    </recommendedName>
</protein>
<feature type="non-terminal residue" evidence="5">
    <location>
        <position position="1"/>
    </location>
</feature>
<dbReference type="InterPro" id="IPR029058">
    <property type="entry name" value="AB_hydrolase_fold"/>
</dbReference>
<keyword evidence="1" id="KW-0442">Lipid degradation</keyword>
<keyword evidence="3" id="KW-0472">Membrane</keyword>
<keyword evidence="6" id="KW-1185">Reference proteome</keyword>
<reference evidence="5" key="1">
    <citation type="submission" date="2019-08" db="EMBL/GenBank/DDBJ databases">
        <title>The genome of the North American firefly Photinus pyralis.</title>
        <authorList>
            <consortium name="Photinus pyralis genome working group"/>
            <person name="Fallon T.R."/>
            <person name="Sander Lower S.E."/>
            <person name="Weng J.-K."/>
        </authorList>
    </citation>
    <scope>NUCLEOTIDE SEQUENCE</scope>
    <source>
        <strain evidence="5">TRF0915ILg1</strain>
        <tissue evidence="5">Whole body</tissue>
    </source>
</reference>
<dbReference type="OrthoDB" id="9974421at2759"/>
<proteinExistence type="predicted"/>
<feature type="transmembrane region" description="Helical" evidence="3">
    <location>
        <begin position="62"/>
        <end position="80"/>
    </location>
</feature>
<evidence type="ECO:0000256" key="2">
    <source>
        <dbReference type="ARBA" id="ARBA00023098"/>
    </source>
</evidence>
<dbReference type="Proteomes" id="UP000801492">
    <property type="component" value="Unassembled WGS sequence"/>
</dbReference>
<keyword evidence="3" id="KW-1133">Transmembrane helix</keyword>
<evidence type="ECO:0000259" key="4">
    <source>
        <dbReference type="Pfam" id="PF00561"/>
    </source>
</evidence>
<evidence type="ECO:0000313" key="6">
    <source>
        <dbReference type="Proteomes" id="UP000801492"/>
    </source>
</evidence>
<keyword evidence="2" id="KW-0443">Lipid metabolism</keyword>
<evidence type="ECO:0000256" key="1">
    <source>
        <dbReference type="ARBA" id="ARBA00022963"/>
    </source>
</evidence>
<dbReference type="GO" id="GO:0016042">
    <property type="term" value="P:lipid catabolic process"/>
    <property type="evidence" value="ECO:0007669"/>
    <property type="project" value="UniProtKB-KW"/>
</dbReference>
<dbReference type="Gene3D" id="3.40.50.1820">
    <property type="entry name" value="alpha/beta hydrolase"/>
    <property type="match status" value="1"/>
</dbReference>
<comment type="caution">
    <text evidence="5">The sequence shown here is derived from an EMBL/GenBank/DDBJ whole genome shotgun (WGS) entry which is preliminary data.</text>
</comment>
<feature type="transmembrane region" description="Helical" evidence="3">
    <location>
        <begin position="92"/>
        <end position="112"/>
    </location>
</feature>
<evidence type="ECO:0000256" key="3">
    <source>
        <dbReference type="SAM" id="Phobius"/>
    </source>
</evidence>
<name>A0A8K0CR25_IGNLU</name>
<dbReference type="PANTHER" id="PTHR11005">
    <property type="entry name" value="LYSOSOMAL ACID LIPASE-RELATED"/>
    <property type="match status" value="1"/>
</dbReference>
<evidence type="ECO:0000313" key="5">
    <source>
        <dbReference type="EMBL" id="KAF2892044.1"/>
    </source>
</evidence>